<comment type="caution">
    <text evidence="3">The sequence shown here is derived from an EMBL/GenBank/DDBJ whole genome shotgun (WGS) entry which is preliminary data.</text>
</comment>
<proteinExistence type="predicted"/>
<evidence type="ECO:0000256" key="2">
    <source>
        <dbReference type="SAM" id="SignalP"/>
    </source>
</evidence>
<gene>
    <name evidence="3" type="ORF">GCM10010269_66070</name>
</gene>
<evidence type="ECO:0000313" key="3">
    <source>
        <dbReference type="EMBL" id="GGS17668.1"/>
    </source>
</evidence>
<reference evidence="3" key="1">
    <citation type="journal article" date="2014" name="Int. J. Syst. Evol. Microbiol.">
        <title>Complete genome sequence of Corynebacterium casei LMG S-19264T (=DSM 44701T), isolated from a smear-ripened cheese.</title>
        <authorList>
            <consortium name="US DOE Joint Genome Institute (JGI-PGF)"/>
            <person name="Walter F."/>
            <person name="Albersmeier A."/>
            <person name="Kalinowski J."/>
            <person name="Ruckert C."/>
        </authorList>
    </citation>
    <scope>NUCLEOTIDE SEQUENCE</scope>
    <source>
        <strain evidence="3">JCM 4386</strain>
    </source>
</reference>
<keyword evidence="4" id="KW-1185">Reference proteome</keyword>
<keyword evidence="2" id="KW-0732">Signal</keyword>
<evidence type="ECO:0000256" key="1">
    <source>
        <dbReference type="SAM" id="MobiDB-lite"/>
    </source>
</evidence>
<feature type="signal peptide" evidence="2">
    <location>
        <begin position="1"/>
        <end position="20"/>
    </location>
</feature>
<evidence type="ECO:0008006" key="5">
    <source>
        <dbReference type="Google" id="ProtNLM"/>
    </source>
</evidence>
<protein>
    <recommendedName>
        <fullName evidence="5">Lipoprotein</fullName>
    </recommendedName>
</protein>
<dbReference type="Proteomes" id="UP000606194">
    <property type="component" value="Unassembled WGS sequence"/>
</dbReference>
<name>A0A918G5K1_9ACTN</name>
<organism evidence="3 4">
    <name type="scientific">Streptomyces humidus</name>
    <dbReference type="NCBI Taxonomy" id="52259"/>
    <lineage>
        <taxon>Bacteria</taxon>
        <taxon>Bacillati</taxon>
        <taxon>Actinomycetota</taxon>
        <taxon>Actinomycetes</taxon>
        <taxon>Kitasatosporales</taxon>
        <taxon>Streptomycetaceae</taxon>
        <taxon>Streptomyces</taxon>
    </lineage>
</organism>
<dbReference type="AlphaFoldDB" id="A0A918G5K1"/>
<sequence>MRMRNAAAACAGLAALTSLTGCTVPSAGLTGITVTEDGRPVGVLMVCHDHIDGALLYTDSAGSGRDAAEEGGSEDAGRWSSSKPVTGFASWPLTTGGQGWRVDGPMPATLQPRRTYHLFGGTDDDSWSTADVSFTPEQLAALAPGQVRYFAGDVRGADDEGYVTGTIAQFRAACRDD</sequence>
<accession>A0A918G5K1</accession>
<feature type="chain" id="PRO_5038996796" description="Lipoprotein" evidence="2">
    <location>
        <begin position="21"/>
        <end position="177"/>
    </location>
</feature>
<reference evidence="3" key="2">
    <citation type="submission" date="2020-09" db="EMBL/GenBank/DDBJ databases">
        <authorList>
            <person name="Sun Q."/>
            <person name="Ohkuma M."/>
        </authorList>
    </citation>
    <scope>NUCLEOTIDE SEQUENCE</scope>
    <source>
        <strain evidence="3">JCM 4386</strain>
    </source>
</reference>
<feature type="region of interest" description="Disordered" evidence="1">
    <location>
        <begin position="61"/>
        <end position="84"/>
    </location>
</feature>
<dbReference type="PROSITE" id="PS51257">
    <property type="entry name" value="PROKAR_LIPOPROTEIN"/>
    <property type="match status" value="1"/>
</dbReference>
<evidence type="ECO:0000313" key="4">
    <source>
        <dbReference type="Proteomes" id="UP000606194"/>
    </source>
</evidence>
<dbReference type="EMBL" id="BMTL01000034">
    <property type="protein sequence ID" value="GGS17668.1"/>
    <property type="molecule type" value="Genomic_DNA"/>
</dbReference>